<feature type="region of interest" description="Disordered" evidence="1">
    <location>
        <begin position="1"/>
        <end position="82"/>
    </location>
</feature>
<dbReference type="Gramene" id="AUR62033414-RA">
    <property type="protein sequence ID" value="AUR62033414-RA:cds"/>
    <property type="gene ID" value="AUR62033414"/>
</dbReference>
<reference evidence="2" key="2">
    <citation type="submission" date="2021-03" db="UniProtKB">
        <authorList>
            <consortium name="EnsemblPlants"/>
        </authorList>
    </citation>
    <scope>IDENTIFICATION</scope>
</reference>
<dbReference type="EnsemblPlants" id="AUR62033414-RA">
    <property type="protein sequence ID" value="AUR62033414-RA:cds"/>
    <property type="gene ID" value="AUR62033414"/>
</dbReference>
<dbReference type="Proteomes" id="UP000596660">
    <property type="component" value="Unplaced"/>
</dbReference>
<organism evidence="2 3">
    <name type="scientific">Chenopodium quinoa</name>
    <name type="common">Quinoa</name>
    <dbReference type="NCBI Taxonomy" id="63459"/>
    <lineage>
        <taxon>Eukaryota</taxon>
        <taxon>Viridiplantae</taxon>
        <taxon>Streptophyta</taxon>
        <taxon>Embryophyta</taxon>
        <taxon>Tracheophyta</taxon>
        <taxon>Spermatophyta</taxon>
        <taxon>Magnoliopsida</taxon>
        <taxon>eudicotyledons</taxon>
        <taxon>Gunneridae</taxon>
        <taxon>Pentapetalae</taxon>
        <taxon>Caryophyllales</taxon>
        <taxon>Chenopodiaceae</taxon>
        <taxon>Chenopodioideae</taxon>
        <taxon>Atripliceae</taxon>
        <taxon>Chenopodium</taxon>
    </lineage>
</organism>
<reference evidence="2" key="1">
    <citation type="journal article" date="2017" name="Nature">
        <title>The genome of Chenopodium quinoa.</title>
        <authorList>
            <person name="Jarvis D.E."/>
            <person name="Ho Y.S."/>
            <person name="Lightfoot D.J."/>
            <person name="Schmoeckel S.M."/>
            <person name="Li B."/>
            <person name="Borm T.J.A."/>
            <person name="Ohyanagi H."/>
            <person name="Mineta K."/>
            <person name="Michell C.T."/>
            <person name="Saber N."/>
            <person name="Kharbatia N.M."/>
            <person name="Rupper R.R."/>
            <person name="Sharp A.R."/>
            <person name="Dally N."/>
            <person name="Boughton B.A."/>
            <person name="Woo Y.H."/>
            <person name="Gao G."/>
            <person name="Schijlen E.G.W.M."/>
            <person name="Guo X."/>
            <person name="Momin A.A."/>
            <person name="Negrao S."/>
            <person name="Al-Babili S."/>
            <person name="Gehring C."/>
            <person name="Roessner U."/>
            <person name="Jung C."/>
            <person name="Murphy K."/>
            <person name="Arold S.T."/>
            <person name="Gojobori T."/>
            <person name="van der Linden C.G."/>
            <person name="van Loo E.N."/>
            <person name="Jellen E.N."/>
            <person name="Maughan P.J."/>
            <person name="Tester M."/>
        </authorList>
    </citation>
    <scope>NUCLEOTIDE SEQUENCE [LARGE SCALE GENOMIC DNA]</scope>
    <source>
        <strain evidence="2">cv. PI 614886</strain>
    </source>
</reference>
<feature type="compositionally biased region" description="Basic and acidic residues" evidence="1">
    <location>
        <begin position="26"/>
        <end position="37"/>
    </location>
</feature>
<evidence type="ECO:0000313" key="2">
    <source>
        <dbReference type="EnsemblPlants" id="AUR62033414-RA:cds"/>
    </source>
</evidence>
<dbReference type="AlphaFoldDB" id="A0A803MQ63"/>
<accession>A0A803MQ63</accession>
<keyword evidence="3" id="KW-1185">Reference proteome</keyword>
<protein>
    <submittedName>
        <fullName evidence="2">Uncharacterized protein</fullName>
    </submittedName>
</protein>
<name>A0A803MQ63_CHEQI</name>
<proteinExistence type="predicted"/>
<feature type="compositionally biased region" description="Polar residues" evidence="1">
    <location>
        <begin position="10"/>
        <end position="21"/>
    </location>
</feature>
<evidence type="ECO:0000313" key="3">
    <source>
        <dbReference type="Proteomes" id="UP000596660"/>
    </source>
</evidence>
<evidence type="ECO:0000256" key="1">
    <source>
        <dbReference type="SAM" id="MobiDB-lite"/>
    </source>
</evidence>
<feature type="compositionally biased region" description="Acidic residues" evidence="1">
    <location>
        <begin position="42"/>
        <end position="54"/>
    </location>
</feature>
<sequence length="136" mass="14459">MNPNEAPPSQIETVEPSSQTEAPPLSKDDETPSKDKAPPLSQDDETPSKDDDEAPPLSKDGETPSTDKPPIAHQMSYTDHIMSRREEKGVAYAALSKPLFSAVLNAVVLRYAAASAVTKPVNAALISSAVAVKHEP</sequence>